<evidence type="ECO:0000313" key="1">
    <source>
        <dbReference type="EMBL" id="KUM50468.1"/>
    </source>
</evidence>
<proteinExistence type="predicted"/>
<sequence>MEKLSSYRTNRCPSPNRSRALLPRREGGIFFYSQEDLSICLPSQYPCSTGFLSFIHLIGRGPSLALLVTQAILWDKFRKMLLL</sequence>
<dbReference type="AlphaFoldDB" id="A0A117NIT8"/>
<dbReference type="EMBL" id="LKAM01000001">
    <property type="protein sequence ID" value="KUM50468.1"/>
    <property type="molecule type" value="Genomic_DNA"/>
</dbReference>
<organism evidence="1">
    <name type="scientific">Picea glauca</name>
    <name type="common">White spruce</name>
    <name type="synonym">Pinus glauca</name>
    <dbReference type="NCBI Taxonomy" id="3330"/>
    <lineage>
        <taxon>Eukaryota</taxon>
        <taxon>Viridiplantae</taxon>
        <taxon>Streptophyta</taxon>
        <taxon>Embryophyta</taxon>
        <taxon>Tracheophyta</taxon>
        <taxon>Spermatophyta</taxon>
        <taxon>Pinopsida</taxon>
        <taxon>Pinidae</taxon>
        <taxon>Conifers I</taxon>
        <taxon>Pinales</taxon>
        <taxon>Pinaceae</taxon>
        <taxon>Picea</taxon>
    </lineage>
</organism>
<name>A0A117NIT8_PICGL</name>
<accession>A0A117NIT8</accession>
<geneLocation type="mitochondrion" evidence="1"/>
<gene>
    <name evidence="1" type="ORF">ABT39_MTgene311</name>
</gene>
<protein>
    <submittedName>
        <fullName evidence="1">Uncharacterized protein</fullName>
    </submittedName>
</protein>
<keyword evidence="1" id="KW-0496">Mitochondrion</keyword>
<comment type="caution">
    <text evidence="1">The sequence shown here is derived from an EMBL/GenBank/DDBJ whole genome shotgun (WGS) entry which is preliminary data.</text>
</comment>
<reference evidence="1" key="1">
    <citation type="journal article" date="2015" name="Genome Biol. Evol.">
        <title>Organellar Genomes of White Spruce (Picea glauca): Assembly and Annotation.</title>
        <authorList>
            <person name="Jackman S.D."/>
            <person name="Warren R.L."/>
            <person name="Gibb E.A."/>
            <person name="Vandervalk B.P."/>
            <person name="Mohamadi H."/>
            <person name="Chu J."/>
            <person name="Raymond A."/>
            <person name="Pleasance S."/>
            <person name="Coope R."/>
            <person name="Wildung M.R."/>
            <person name="Ritland C.E."/>
            <person name="Bousquet J."/>
            <person name="Jones S.J."/>
            <person name="Bohlmann J."/>
            <person name="Birol I."/>
        </authorList>
    </citation>
    <scope>NUCLEOTIDE SEQUENCE [LARGE SCALE GENOMIC DNA]</scope>
    <source>
        <tissue evidence="1">Flushing bud</tissue>
    </source>
</reference>